<proteinExistence type="predicted"/>
<accession>A0A1Q9JHL4</accession>
<dbReference type="Proteomes" id="UP000187404">
    <property type="component" value="Unassembled WGS sequence"/>
</dbReference>
<dbReference type="RefSeq" id="WP_075712611.1">
    <property type="nucleotide sequence ID" value="NZ_MJIE01000001.1"/>
</dbReference>
<evidence type="ECO:0000313" key="1">
    <source>
        <dbReference type="EMBL" id="OLR55621.1"/>
    </source>
</evidence>
<gene>
    <name evidence="1" type="ORF">BHK98_05810</name>
</gene>
<name>A0A1Q9JHL4_9FIRM</name>
<sequence length="103" mass="11978">MRTRADGMLIFDDDMSDLIDKLLNIEGIKRVYITDKHKTWIRHVRDEGLRGGLEALSERQIAIIEALVFDRKSPLDVRADMELSVKEIRIEIRTIRSILLDAM</sequence>
<comment type="caution">
    <text evidence="1">The sequence shown here is derived from an EMBL/GenBank/DDBJ whole genome shotgun (WGS) entry which is preliminary data.</text>
</comment>
<dbReference type="STRING" id="1261640.BHK98_05810"/>
<dbReference type="EMBL" id="MJIE01000001">
    <property type="protein sequence ID" value="OLR55621.1"/>
    <property type="molecule type" value="Genomic_DNA"/>
</dbReference>
<protein>
    <submittedName>
        <fullName evidence="1">Uncharacterized protein</fullName>
    </submittedName>
</protein>
<keyword evidence="2" id="KW-1185">Reference proteome</keyword>
<organism evidence="1 2">
    <name type="scientific">Hornefia porci</name>
    <dbReference type="NCBI Taxonomy" id="2652292"/>
    <lineage>
        <taxon>Bacteria</taxon>
        <taxon>Bacillati</taxon>
        <taxon>Bacillota</taxon>
        <taxon>Clostridia</taxon>
        <taxon>Peptostreptococcales</taxon>
        <taxon>Anaerovoracaceae</taxon>
        <taxon>Hornefia</taxon>
    </lineage>
</organism>
<reference evidence="1 2" key="1">
    <citation type="journal article" date="2016" name="Appl. Environ. Microbiol.">
        <title>Function and Phylogeny of Bacterial Butyryl Coenzyme A:Acetate Transferases and Their Diversity in the Proximal Colon of Swine.</title>
        <authorList>
            <person name="Trachsel J."/>
            <person name="Bayles D.O."/>
            <person name="Looft T."/>
            <person name="Levine U.Y."/>
            <person name="Allen H.K."/>
        </authorList>
    </citation>
    <scope>NUCLEOTIDE SEQUENCE [LARGE SCALE GENOMIC DNA]</scope>
    <source>
        <strain evidence="1 2">68-3-10</strain>
    </source>
</reference>
<evidence type="ECO:0000313" key="2">
    <source>
        <dbReference type="Proteomes" id="UP000187404"/>
    </source>
</evidence>
<dbReference type="AlphaFoldDB" id="A0A1Q9JHL4"/>